<dbReference type="OrthoDB" id="517560at2"/>
<evidence type="ECO:0000256" key="1">
    <source>
        <dbReference type="SAM" id="SignalP"/>
    </source>
</evidence>
<keyword evidence="1" id="KW-0732">Signal</keyword>
<dbReference type="Proteomes" id="UP000468943">
    <property type="component" value="Unassembled WGS sequence"/>
</dbReference>
<dbReference type="RefSeq" id="WP_160596752.1">
    <property type="nucleotide sequence ID" value="NZ_WTYS01000001.1"/>
</dbReference>
<evidence type="ECO:0000313" key="4">
    <source>
        <dbReference type="Proteomes" id="UP000468943"/>
    </source>
</evidence>
<dbReference type="SUPFAM" id="SSF75011">
    <property type="entry name" value="3-carboxy-cis,cis-mucoante lactonizing enzyme"/>
    <property type="match status" value="1"/>
</dbReference>
<feature type="domain" description="DUF305" evidence="2">
    <location>
        <begin position="59"/>
        <end position="207"/>
    </location>
</feature>
<feature type="chain" id="PRO_5026165290" evidence="1">
    <location>
        <begin position="25"/>
        <end position="748"/>
    </location>
</feature>
<dbReference type="Gene3D" id="1.20.1260.10">
    <property type="match status" value="1"/>
</dbReference>
<organism evidence="3 4">
    <name type="scientific">Pontixanthobacter gangjinensis</name>
    <dbReference type="NCBI Taxonomy" id="1028742"/>
    <lineage>
        <taxon>Bacteria</taxon>
        <taxon>Pseudomonadati</taxon>
        <taxon>Pseudomonadota</taxon>
        <taxon>Alphaproteobacteria</taxon>
        <taxon>Sphingomonadales</taxon>
        <taxon>Erythrobacteraceae</taxon>
        <taxon>Pontixanthobacter</taxon>
    </lineage>
</organism>
<comment type="caution">
    <text evidence="3">The sequence shown here is derived from an EMBL/GenBank/DDBJ whole genome shotgun (WGS) entry which is preliminary data.</text>
</comment>
<gene>
    <name evidence="3" type="ORF">GRI36_00900</name>
</gene>
<sequence length="748" mass="80532">MLAKSRLFATVATAAILVSAPTLAQTAPIVQPGAVGQPVKVLTADEATALASASYAPADAMFMQGMIVHHQQAVDMAALVGERTNKEEILAVAGRINSSQADEIKFMTDWLTEKGEPLKMDGMGHASHMGMMGMATPAQMEQLAASRGTNFDRLFLELMVRHHTGAIDMVDDLIGQPGTASDPVFLEFTDEVKNDQNAEIERMNAVLASLSDDPRATLTAGLTNAGEAISNLRKVASLPKPTGFFDPTNPAELRPIVAAKDDDEKSELGKVVAAVAVIADALKVGEPDKPKKPEFAKRGPLLDFANTDMAFSGDILVAGSYHGFNAYRLGDDGMPNLLSSVVCPGGQGDVSIIGDLLIMSVQDTRARKDCGLQGVPETISDERFRGLRIFDVSDWANPLQVGQVQTCRGSHTHSVVSQSDDALIVYNSGTSRIRDEKELAGCIGDVPGDDRTALFRIDVIEIPLADPSKSRIVDSPAVFADPATGRLAGLWQGGDHGDETQETNSTNHCHDITVFPSLKLAAGACSGNGIIFDISDPLAPKRIDEVTDKGFAYWHSATFNNDGTKVMFTDEWGGGVRPRCQATDPRNWGANAIYEIVDQKLEFRSLYKLPAPQGDKENCVAHNGSIIPVPGRDIFVQAWYQGGISVIDFTDATNPFEIAYFDRGPIDKDQLVTGGYWSAYWYKGRIYGTEITRGLDVFALEPSEFLSAEEIAAAESANQGDTFNPQTQFPVTWSAEIVSKVENSRKGG</sequence>
<feature type="signal peptide" evidence="1">
    <location>
        <begin position="1"/>
        <end position="24"/>
    </location>
</feature>
<keyword evidence="4" id="KW-1185">Reference proteome</keyword>
<evidence type="ECO:0000259" key="2">
    <source>
        <dbReference type="Pfam" id="PF03713"/>
    </source>
</evidence>
<name>A0A6I4SJ43_9SPHN</name>
<dbReference type="EMBL" id="WTYS01000001">
    <property type="protein sequence ID" value="MXO55428.1"/>
    <property type="molecule type" value="Genomic_DNA"/>
</dbReference>
<reference evidence="3 4" key="1">
    <citation type="submission" date="2019-12" db="EMBL/GenBank/DDBJ databases">
        <title>Genomic-based taxomic classification of the family Erythrobacteraceae.</title>
        <authorList>
            <person name="Xu L."/>
        </authorList>
    </citation>
    <scope>NUCLEOTIDE SEQUENCE [LARGE SCALE GENOMIC DNA]</scope>
    <source>
        <strain evidence="3 4">JCM 17802</strain>
    </source>
</reference>
<protein>
    <submittedName>
        <fullName evidence="3">DUF305 domain-containing protein</fullName>
    </submittedName>
</protein>
<evidence type="ECO:0000313" key="3">
    <source>
        <dbReference type="EMBL" id="MXO55428.1"/>
    </source>
</evidence>
<dbReference type="AlphaFoldDB" id="A0A6I4SJ43"/>
<proteinExistence type="predicted"/>
<accession>A0A6I4SJ43</accession>
<dbReference type="Pfam" id="PF03713">
    <property type="entry name" value="DUF305"/>
    <property type="match status" value="1"/>
</dbReference>
<dbReference type="PANTHER" id="PTHR36933">
    <property type="entry name" value="SLL0788 PROTEIN"/>
    <property type="match status" value="1"/>
</dbReference>
<dbReference type="InterPro" id="IPR012347">
    <property type="entry name" value="Ferritin-like"/>
</dbReference>
<dbReference type="InterPro" id="IPR005183">
    <property type="entry name" value="DUF305_CopM-like"/>
</dbReference>
<dbReference type="PANTHER" id="PTHR36933:SF1">
    <property type="entry name" value="SLL0788 PROTEIN"/>
    <property type="match status" value="1"/>
</dbReference>